<dbReference type="GO" id="GO:0000166">
    <property type="term" value="F:nucleotide binding"/>
    <property type="evidence" value="ECO:0007669"/>
    <property type="project" value="InterPro"/>
</dbReference>
<evidence type="ECO:0000313" key="3">
    <source>
        <dbReference type="EMBL" id="MBC2607063.1"/>
    </source>
</evidence>
<reference evidence="3 4" key="1">
    <citation type="submission" date="2020-07" db="EMBL/GenBank/DDBJ databases">
        <authorList>
            <person name="Feng X."/>
        </authorList>
    </citation>
    <scope>NUCLEOTIDE SEQUENCE [LARGE SCALE GENOMIC DNA]</scope>
    <source>
        <strain evidence="3 4">JCM23202</strain>
    </source>
</reference>
<dbReference type="InterPro" id="IPR000683">
    <property type="entry name" value="Gfo/Idh/MocA-like_OxRdtase_N"/>
</dbReference>
<dbReference type="Gene3D" id="3.40.50.720">
    <property type="entry name" value="NAD(P)-binding Rossmann-like Domain"/>
    <property type="match status" value="1"/>
</dbReference>
<dbReference type="AlphaFoldDB" id="A0A7X1B9V2"/>
<dbReference type="PANTHER" id="PTHR43708:SF8">
    <property type="entry name" value="OXIDOREDUCTASE"/>
    <property type="match status" value="1"/>
</dbReference>
<sequence>MHPPEKLTFAVIGAGFWSRFQVPGWLESNAVELVAVCDHDLGKARDLAERFGCPRAYSSVEELLDSEKLDFVDIIAGVDTHLPLALQAINRGVDVVCQKPLAESFRSARRMVEAAEAKGTRLFANENFRWQAQLRRVREILDSNLIGSVFKTRISFCSSFPVFENQPSLAELEHFIIADVGSHVLDVCRFLLGEAKSVYCQTLSVTPGIKGEDVANIFLEMESGGHCFVEMSYASILREEVFPQTLILLEGEKGSIELGANFEIQVATREGVSWEKVEPKIYPWADKDYAVLHSSVVDTQANILKGLQGLAAETTGIDNLETVRLVWASYESAKSHRVVELASFEG</sequence>
<dbReference type="Gene3D" id="3.30.360.10">
    <property type="entry name" value="Dihydrodipicolinate Reductase, domain 2"/>
    <property type="match status" value="1"/>
</dbReference>
<dbReference type="SUPFAM" id="SSF51735">
    <property type="entry name" value="NAD(P)-binding Rossmann-fold domains"/>
    <property type="match status" value="1"/>
</dbReference>
<feature type="domain" description="Gfo/Idh/MocA-like oxidoreductase N-terminal" evidence="1">
    <location>
        <begin position="8"/>
        <end position="124"/>
    </location>
</feature>
<dbReference type="InterPro" id="IPR036291">
    <property type="entry name" value="NAD(P)-bd_dom_sf"/>
</dbReference>
<feature type="domain" description="GFO/IDH/MocA-like oxidoreductase" evidence="2">
    <location>
        <begin position="135"/>
        <end position="257"/>
    </location>
</feature>
<name>A0A7X1B9V2_9BACT</name>
<dbReference type="Pfam" id="PF22725">
    <property type="entry name" value="GFO_IDH_MocA_C3"/>
    <property type="match status" value="1"/>
</dbReference>
<dbReference type="SUPFAM" id="SSF55347">
    <property type="entry name" value="Glyceraldehyde-3-phosphate dehydrogenase-like, C-terminal domain"/>
    <property type="match status" value="1"/>
</dbReference>
<dbReference type="Pfam" id="PF01408">
    <property type="entry name" value="GFO_IDH_MocA"/>
    <property type="match status" value="1"/>
</dbReference>
<evidence type="ECO:0000259" key="2">
    <source>
        <dbReference type="Pfam" id="PF22725"/>
    </source>
</evidence>
<dbReference type="PANTHER" id="PTHR43708">
    <property type="entry name" value="CONSERVED EXPRESSED OXIDOREDUCTASE (EUROFUNG)"/>
    <property type="match status" value="1"/>
</dbReference>
<dbReference type="EMBL" id="JACHVC010000012">
    <property type="protein sequence ID" value="MBC2607063.1"/>
    <property type="molecule type" value="Genomic_DNA"/>
</dbReference>
<dbReference type="InterPro" id="IPR051317">
    <property type="entry name" value="Gfo/Idh/MocA_oxidoreduct"/>
</dbReference>
<evidence type="ECO:0000259" key="1">
    <source>
        <dbReference type="Pfam" id="PF01408"/>
    </source>
</evidence>
<dbReference type="InterPro" id="IPR055170">
    <property type="entry name" value="GFO_IDH_MocA-like_dom"/>
</dbReference>
<comment type="caution">
    <text evidence="3">The sequence shown here is derived from an EMBL/GenBank/DDBJ whole genome shotgun (WGS) entry which is preliminary data.</text>
</comment>
<protein>
    <submittedName>
        <fullName evidence="3">Gfo/Idh/MocA family oxidoreductase</fullName>
    </submittedName>
</protein>
<accession>A0A7X1B9V2</accession>
<organism evidence="3 4">
    <name type="scientific">Pelagicoccus albus</name>
    <dbReference type="NCBI Taxonomy" id="415222"/>
    <lineage>
        <taxon>Bacteria</taxon>
        <taxon>Pseudomonadati</taxon>
        <taxon>Verrucomicrobiota</taxon>
        <taxon>Opitutia</taxon>
        <taxon>Puniceicoccales</taxon>
        <taxon>Pelagicoccaceae</taxon>
        <taxon>Pelagicoccus</taxon>
    </lineage>
</organism>
<proteinExistence type="predicted"/>
<keyword evidence="4" id="KW-1185">Reference proteome</keyword>
<evidence type="ECO:0000313" key="4">
    <source>
        <dbReference type="Proteomes" id="UP000526501"/>
    </source>
</evidence>
<dbReference type="RefSeq" id="WP_185660926.1">
    <property type="nucleotide sequence ID" value="NZ_CAWPOO010000012.1"/>
</dbReference>
<gene>
    <name evidence="3" type="ORF">H5P27_13500</name>
</gene>
<dbReference type="Proteomes" id="UP000526501">
    <property type="component" value="Unassembled WGS sequence"/>
</dbReference>